<dbReference type="OrthoDB" id="8856615at2"/>
<keyword evidence="1" id="KW-0472">Membrane</keyword>
<evidence type="ECO:0000313" key="3">
    <source>
        <dbReference type="Proteomes" id="UP000298545"/>
    </source>
</evidence>
<geneLocation type="plasmid" evidence="3">
    <name>palcfbp5473</name>
</geneLocation>
<reference evidence="2 3" key="1">
    <citation type="submission" date="2019-04" db="EMBL/GenBank/DDBJ databases">
        <title>Complete genome sequence of Agrobacterium larrymoorei CFBP5473.</title>
        <authorList>
            <person name="Haryono M."/>
            <person name="Chou L."/>
            <person name="Lin Y.-C."/>
            <person name="Lai E.-M."/>
            <person name="Kuo C.-H."/>
        </authorList>
    </citation>
    <scope>NUCLEOTIDE SEQUENCE [LARGE SCALE GENOMIC DNA]</scope>
    <source>
        <strain evidence="2 3">CFBP5473</strain>
        <plasmid evidence="3">palcfbp5473</plasmid>
    </source>
</reference>
<dbReference type="AlphaFoldDB" id="A0A4D7E2R7"/>
<dbReference type="KEGG" id="alf:CFBP5473_21455"/>
<feature type="transmembrane region" description="Helical" evidence="1">
    <location>
        <begin position="54"/>
        <end position="76"/>
    </location>
</feature>
<evidence type="ECO:0008006" key="4">
    <source>
        <dbReference type="Google" id="ProtNLM"/>
    </source>
</evidence>
<dbReference type="PANTHER" id="PTHR36974">
    <property type="entry name" value="MEMBRANE PROTEIN-RELATED"/>
    <property type="match status" value="1"/>
</dbReference>
<keyword evidence="1" id="KW-1133">Transmembrane helix</keyword>
<gene>
    <name evidence="2" type="ORF">CFBP5473_21455</name>
</gene>
<evidence type="ECO:0000313" key="2">
    <source>
        <dbReference type="EMBL" id="QCJ00573.1"/>
    </source>
</evidence>
<feature type="transmembrane region" description="Helical" evidence="1">
    <location>
        <begin position="83"/>
        <end position="100"/>
    </location>
</feature>
<accession>A0A4D7E2R7</accession>
<name>A0A4D7E2R7_9HYPH</name>
<dbReference type="STRING" id="1367849.GCA_000518585_04826"/>
<evidence type="ECO:0000256" key="1">
    <source>
        <dbReference type="SAM" id="Phobius"/>
    </source>
</evidence>
<proteinExistence type="predicted"/>
<dbReference type="Proteomes" id="UP000298545">
    <property type="component" value="Plasmid pAlCFBP5473"/>
</dbReference>
<protein>
    <recommendedName>
        <fullName evidence="4">DoxX family protein</fullName>
    </recommendedName>
</protein>
<feature type="transmembrane region" description="Helical" evidence="1">
    <location>
        <begin position="24"/>
        <end position="42"/>
    </location>
</feature>
<dbReference type="EMBL" id="CP039693">
    <property type="protein sequence ID" value="QCJ00573.1"/>
    <property type="molecule type" value="Genomic_DNA"/>
</dbReference>
<organism evidence="2 3">
    <name type="scientific">Agrobacterium larrymoorei</name>
    <dbReference type="NCBI Taxonomy" id="160699"/>
    <lineage>
        <taxon>Bacteria</taxon>
        <taxon>Pseudomonadati</taxon>
        <taxon>Pseudomonadota</taxon>
        <taxon>Alphaproteobacteria</taxon>
        <taxon>Hyphomicrobiales</taxon>
        <taxon>Rhizobiaceae</taxon>
        <taxon>Rhizobium/Agrobacterium group</taxon>
        <taxon>Agrobacterium</taxon>
    </lineage>
</organism>
<keyword evidence="1" id="KW-0812">Transmembrane</keyword>
<sequence>MVNFMTASGPESSRVSLEAWRNRVRAGFFIFYAIAGVMHLAYPRPFLTITPQWVPHASLVIALTGLCEIAGALGLWHFRLRKLAGFALATYAVCVFPANVKHAIDSMRTADPTVWSWMYHCIRLPL</sequence>
<dbReference type="PANTHER" id="PTHR36974:SF1">
    <property type="entry name" value="DOXX FAMILY MEMBRANE PROTEIN"/>
    <property type="match status" value="1"/>
</dbReference>
<keyword evidence="2" id="KW-0614">Plasmid</keyword>